<feature type="signal peptide" evidence="5">
    <location>
        <begin position="1"/>
        <end position="22"/>
    </location>
</feature>
<evidence type="ECO:0000313" key="7">
    <source>
        <dbReference type="EMBL" id="MCO6026032.1"/>
    </source>
</evidence>
<keyword evidence="5" id="KW-0732">Signal</keyword>
<dbReference type="InterPro" id="IPR050553">
    <property type="entry name" value="Thioredoxin_ResA/DsbE_sf"/>
</dbReference>
<protein>
    <submittedName>
        <fullName evidence="7">AhpC/TSA family protein</fullName>
    </submittedName>
</protein>
<organism evidence="7 8">
    <name type="scientific">Segatella cerevisiae</name>
    <dbReference type="NCBI Taxonomy" id="2053716"/>
    <lineage>
        <taxon>Bacteria</taxon>
        <taxon>Pseudomonadati</taxon>
        <taxon>Bacteroidota</taxon>
        <taxon>Bacteroidia</taxon>
        <taxon>Bacteroidales</taxon>
        <taxon>Prevotellaceae</taxon>
        <taxon>Segatella</taxon>
    </lineage>
</organism>
<gene>
    <name evidence="7" type="ORF">NG821_09305</name>
</gene>
<keyword evidence="2" id="KW-0201">Cytochrome c-type biogenesis</keyword>
<dbReference type="CDD" id="cd02966">
    <property type="entry name" value="TlpA_like_family"/>
    <property type="match status" value="1"/>
</dbReference>
<evidence type="ECO:0000256" key="5">
    <source>
        <dbReference type="SAM" id="SignalP"/>
    </source>
</evidence>
<proteinExistence type="predicted"/>
<dbReference type="PANTHER" id="PTHR42852">
    <property type="entry name" value="THIOL:DISULFIDE INTERCHANGE PROTEIN DSBE"/>
    <property type="match status" value="1"/>
</dbReference>
<evidence type="ECO:0000313" key="8">
    <source>
        <dbReference type="Proteomes" id="UP001204015"/>
    </source>
</evidence>
<dbReference type="RefSeq" id="WP_252761390.1">
    <property type="nucleotide sequence ID" value="NZ_JAMXLY010000036.1"/>
</dbReference>
<evidence type="ECO:0000256" key="1">
    <source>
        <dbReference type="ARBA" id="ARBA00004196"/>
    </source>
</evidence>
<dbReference type="Pfam" id="PF14289">
    <property type="entry name" value="DUF4369"/>
    <property type="match status" value="1"/>
</dbReference>
<keyword evidence="8" id="KW-1185">Reference proteome</keyword>
<dbReference type="InterPro" id="IPR025380">
    <property type="entry name" value="DUF4369"/>
</dbReference>
<dbReference type="InterPro" id="IPR036249">
    <property type="entry name" value="Thioredoxin-like_sf"/>
</dbReference>
<keyword evidence="3" id="KW-1015">Disulfide bond</keyword>
<dbReference type="Pfam" id="PF00578">
    <property type="entry name" value="AhpC-TSA"/>
    <property type="match status" value="1"/>
</dbReference>
<reference evidence="7 8" key="1">
    <citation type="submission" date="2022-06" db="EMBL/GenBank/DDBJ databases">
        <title>A taxonomic note on the genus Prevotella: Description of four novel genera and emended description of the genera Hallella and Xylanibacter.</title>
        <authorList>
            <person name="Hitch T.C.A."/>
        </authorList>
    </citation>
    <scope>NUCLEOTIDE SEQUENCE [LARGE SCALE GENOMIC DNA]</scope>
    <source>
        <strain evidence="7 8">DSM 100619</strain>
    </source>
</reference>
<name>A0ABT1BY76_9BACT</name>
<evidence type="ECO:0000259" key="6">
    <source>
        <dbReference type="PROSITE" id="PS51352"/>
    </source>
</evidence>
<dbReference type="PANTHER" id="PTHR42852:SF6">
    <property type="entry name" value="THIOL:DISULFIDE INTERCHANGE PROTEIN DSBE"/>
    <property type="match status" value="1"/>
</dbReference>
<evidence type="ECO:0000256" key="4">
    <source>
        <dbReference type="ARBA" id="ARBA00023284"/>
    </source>
</evidence>
<evidence type="ECO:0000256" key="2">
    <source>
        <dbReference type="ARBA" id="ARBA00022748"/>
    </source>
</evidence>
<accession>A0ABT1BY76</accession>
<comment type="caution">
    <text evidence="7">The sequence shown here is derived from an EMBL/GenBank/DDBJ whole genome shotgun (WGS) entry which is preliminary data.</text>
</comment>
<dbReference type="Proteomes" id="UP001204015">
    <property type="component" value="Unassembled WGS sequence"/>
</dbReference>
<evidence type="ECO:0000256" key="3">
    <source>
        <dbReference type="ARBA" id="ARBA00023157"/>
    </source>
</evidence>
<dbReference type="InterPro" id="IPR013766">
    <property type="entry name" value="Thioredoxin_domain"/>
</dbReference>
<comment type="subcellular location">
    <subcellularLocation>
        <location evidence="1">Cell envelope</location>
    </subcellularLocation>
</comment>
<dbReference type="EMBL" id="JAMXLY010000036">
    <property type="protein sequence ID" value="MCO6026032.1"/>
    <property type="molecule type" value="Genomic_DNA"/>
</dbReference>
<sequence length="328" mass="37207">MKHLMILILSVVGLLLPASAFADTYHIDGQLADKASHKIYLSRYTDKAFVIQDSAIVKDGSFSFSGTLSTPLLYGLSTERNSSSPQTFFLENSPVKVSLDEQNATIRVSGSQTDSLYRKELPDVEKKGYRLDSLIAVHPKSVVPAYFLIHNFAWSLDLHQLQVLRSAFSSELDRTLYLKQIDTLIISLKKVDIGQRAPDFTLRDVQNRKVSLSDFRGKYVLVEFWASWCGDCRREMPIIKTIHAKYKDLAILGVSFDRNRPSWLNAIRQYQLGWTQVSDLKGWGSRLTSLYAVRWIPTAYLISPEGKILYKALTMSGLDQVLESYLKP</sequence>
<dbReference type="Gene3D" id="3.40.30.10">
    <property type="entry name" value="Glutaredoxin"/>
    <property type="match status" value="1"/>
</dbReference>
<dbReference type="InterPro" id="IPR000866">
    <property type="entry name" value="AhpC/TSA"/>
</dbReference>
<keyword evidence="4" id="KW-0676">Redox-active center</keyword>
<dbReference type="PROSITE" id="PS51352">
    <property type="entry name" value="THIOREDOXIN_2"/>
    <property type="match status" value="1"/>
</dbReference>
<feature type="chain" id="PRO_5046546274" evidence="5">
    <location>
        <begin position="23"/>
        <end position="328"/>
    </location>
</feature>
<feature type="domain" description="Thioredoxin" evidence="6">
    <location>
        <begin position="191"/>
        <end position="328"/>
    </location>
</feature>
<dbReference type="SUPFAM" id="SSF52833">
    <property type="entry name" value="Thioredoxin-like"/>
    <property type="match status" value="1"/>
</dbReference>